<reference evidence="12" key="4">
    <citation type="submission" date="2020-10" db="EMBL/GenBank/DDBJ databases">
        <title>Dehalococcoides mccartyi of a TCE/Cr reducing biochatode.</title>
        <authorList>
            <person name="Matturro B."/>
        </authorList>
    </citation>
    <scope>NUCLEOTIDE SEQUENCE</scope>
    <source>
        <strain evidence="12">Bin2</strain>
    </source>
</reference>
<dbReference type="Pfam" id="PF00072">
    <property type="entry name" value="Response_reg"/>
    <property type="match status" value="1"/>
</dbReference>
<dbReference type="EMBL" id="LN515531">
    <property type="protein sequence ID" value="CEA13720.1"/>
    <property type="molecule type" value="Genomic_DNA"/>
</dbReference>
<dbReference type="EMBL" id="LN734822">
    <property type="protein sequence ID" value="CEL23686.1"/>
    <property type="molecule type" value="Genomic_DNA"/>
</dbReference>
<dbReference type="GO" id="GO:0032993">
    <property type="term" value="C:protein-DNA complex"/>
    <property type="evidence" value="ECO:0007669"/>
    <property type="project" value="TreeGrafter"/>
</dbReference>
<dbReference type="GO" id="GO:0006355">
    <property type="term" value="P:regulation of DNA-templated transcription"/>
    <property type="evidence" value="ECO:0007669"/>
    <property type="project" value="InterPro"/>
</dbReference>
<dbReference type="OrthoDB" id="2830at2157"/>
<accession>A0A090I6G6</accession>
<dbReference type="Proteomes" id="UP000606900">
    <property type="component" value="Unassembled WGS sequence"/>
</dbReference>
<dbReference type="SUPFAM" id="SSF55785">
    <property type="entry name" value="PYP-like sensor domain (PAS domain)"/>
    <property type="match status" value="1"/>
</dbReference>
<sequence length="248" mass="27524">MAKATILVVEDERITAEDIRAGLEFAGYKVPVICSTGEDAVRQAGRLEPDLVLMDIKLEGEMDGIEAAAQIRKSYDIPVIYLTAYSDEKTVERAKLTEPSGFLVKGQGMLSKPFDENELHAAIEITLYRHEMEREHDQISAAILLRTSEAVIATNSTGQIRYINSLAETITGWPKKEVLGKKLEEVFLPLSKINNESPLEDVLVEGEPEIISRNGAKFTVKGTVTPIKDYKQKNNGMVISFKVVNDDI</sequence>
<dbReference type="PROSITE" id="PS50110">
    <property type="entry name" value="RESPONSE_REGULATORY"/>
    <property type="match status" value="1"/>
</dbReference>
<keyword evidence="4" id="KW-0238">DNA-binding</keyword>
<dbReference type="GeneID" id="26738302"/>
<dbReference type="KEGG" id="mfi:DSM1535_1386"/>
<evidence type="ECO:0000313" key="13">
    <source>
        <dbReference type="Proteomes" id="UP000062768"/>
    </source>
</evidence>
<dbReference type="InterPro" id="IPR035965">
    <property type="entry name" value="PAS-like_dom_sf"/>
</dbReference>
<keyword evidence="3" id="KW-0805">Transcription regulation</keyword>
<dbReference type="Gene3D" id="3.30.450.20">
    <property type="entry name" value="PAS domain"/>
    <property type="match status" value="1"/>
</dbReference>
<evidence type="ECO:0000259" key="7">
    <source>
        <dbReference type="PROSITE" id="PS50110"/>
    </source>
</evidence>
<feature type="modified residue" description="4-aspartylphosphate" evidence="6">
    <location>
        <position position="55"/>
    </location>
</feature>
<dbReference type="GO" id="GO:0005829">
    <property type="term" value="C:cytosol"/>
    <property type="evidence" value="ECO:0007669"/>
    <property type="project" value="TreeGrafter"/>
</dbReference>
<gene>
    <name evidence="9" type="ORF">BRM9_0068</name>
    <name evidence="10" type="ORF">DSM1535_1386</name>
    <name evidence="12" type="ORF">ISP06_05580</name>
    <name evidence="11" type="ORF">MB9_0029</name>
</gene>
<dbReference type="Proteomes" id="UP000029661">
    <property type="component" value="Chromosome"/>
</dbReference>
<feature type="domain" description="PAS" evidence="8">
    <location>
        <begin position="135"/>
        <end position="206"/>
    </location>
</feature>
<evidence type="ECO:0000256" key="5">
    <source>
        <dbReference type="ARBA" id="ARBA00023163"/>
    </source>
</evidence>
<dbReference type="InterPro" id="IPR039420">
    <property type="entry name" value="WalR-like"/>
</dbReference>
<dbReference type="CDD" id="cd00130">
    <property type="entry name" value="PAS"/>
    <property type="match status" value="1"/>
</dbReference>
<evidence type="ECO:0000256" key="6">
    <source>
        <dbReference type="PROSITE-ProRule" id="PRU00169"/>
    </source>
</evidence>
<keyword evidence="1 6" id="KW-0597">Phosphoprotein</keyword>
<dbReference type="EMBL" id="CP006933">
    <property type="protein sequence ID" value="AIS30901.1"/>
    <property type="molecule type" value="Genomic_DNA"/>
</dbReference>
<dbReference type="SUPFAM" id="SSF52172">
    <property type="entry name" value="CheY-like"/>
    <property type="match status" value="1"/>
</dbReference>
<dbReference type="InterPro" id="IPR011006">
    <property type="entry name" value="CheY-like_superfamily"/>
</dbReference>
<dbReference type="SMART" id="SM00091">
    <property type="entry name" value="PAS"/>
    <property type="match status" value="1"/>
</dbReference>
<dbReference type="Gene3D" id="3.40.50.2300">
    <property type="match status" value="1"/>
</dbReference>
<feature type="domain" description="Response regulatory" evidence="7">
    <location>
        <begin position="5"/>
        <end position="127"/>
    </location>
</feature>
<dbReference type="SMART" id="SM00448">
    <property type="entry name" value="REC"/>
    <property type="match status" value="1"/>
</dbReference>
<protein>
    <submittedName>
        <fullName evidence="10">PAS/PAC sensor protein</fullName>
    </submittedName>
    <submittedName>
        <fullName evidence="9 12">Response regulator</fullName>
    </submittedName>
</protein>
<dbReference type="RefSeq" id="WP_048072900.1">
    <property type="nucleotide sequence ID" value="NZ_CALCVY010000158.1"/>
</dbReference>
<reference evidence="9" key="1">
    <citation type="submission" date="2013-12" db="EMBL/GenBank/DDBJ databases">
        <title>The complete genome sequence of Methanobacterium sp. BRM9.</title>
        <authorList>
            <consortium name="Pastoral Greenhouse Gas Research Consortium"/>
            <person name="Kelly W.J."/>
            <person name="Leahy S.C."/>
            <person name="Perry R."/>
            <person name="Li D."/>
            <person name="Altermann E."/>
            <person name="Lambie S.C."/>
            <person name="Attwood G.T."/>
        </authorList>
    </citation>
    <scope>NUCLEOTIDE SEQUENCE [LARGE SCALE GENOMIC DNA]</scope>
    <source>
        <strain evidence="9">BRM9</strain>
    </source>
</reference>
<dbReference type="InterPro" id="IPR001789">
    <property type="entry name" value="Sig_transdc_resp-reg_receiver"/>
</dbReference>
<evidence type="ECO:0000313" key="10">
    <source>
        <dbReference type="EMBL" id="CEA13720.1"/>
    </source>
</evidence>
<dbReference type="PROSITE" id="PS50112">
    <property type="entry name" value="PAS"/>
    <property type="match status" value="1"/>
</dbReference>
<evidence type="ECO:0000256" key="1">
    <source>
        <dbReference type="ARBA" id="ARBA00022553"/>
    </source>
</evidence>
<evidence type="ECO:0000256" key="4">
    <source>
        <dbReference type="ARBA" id="ARBA00023125"/>
    </source>
</evidence>
<dbReference type="PANTHER" id="PTHR48111:SF1">
    <property type="entry name" value="TWO-COMPONENT RESPONSE REGULATOR ORR33"/>
    <property type="match status" value="1"/>
</dbReference>
<dbReference type="KEGG" id="mfc:BRM9_0068"/>
<reference evidence="10" key="2">
    <citation type="submission" date="2014-08" db="EMBL/GenBank/DDBJ databases">
        <authorList>
            <person name="Wibberg D."/>
        </authorList>
    </citation>
    <scope>NUCLEOTIDE SEQUENCE</scope>
</reference>
<dbReference type="PANTHER" id="PTHR48111">
    <property type="entry name" value="REGULATOR OF RPOS"/>
    <property type="match status" value="1"/>
</dbReference>
<name>A0A090I6G6_METFO</name>
<dbReference type="PATRIC" id="fig|2162.10.peg.28"/>
<dbReference type="STRING" id="2162.BRM9_0068"/>
<reference evidence="11" key="3">
    <citation type="submission" date="2014-09" db="EMBL/GenBank/DDBJ databases">
        <authorList>
            <person name="Bishop-Lilly K.A."/>
            <person name="Broomall S.M."/>
            <person name="Chain P.S."/>
            <person name="Chertkov O."/>
            <person name="Coyne S.R."/>
            <person name="Daligault H.E."/>
            <person name="Davenport K.W."/>
            <person name="Erkkila T."/>
            <person name="Frey K.G."/>
            <person name="Gibbons H.S."/>
            <person name="Gu W."/>
            <person name="Jaissle J."/>
            <person name="Johnson S.L."/>
            <person name="Koroleva G.I."/>
            <person name="Ladner J.T."/>
            <person name="Lo C.-C."/>
            <person name="Minogue T.D."/>
            <person name="Munk C."/>
            <person name="Palacios G.F."/>
            <person name="Redden C.L."/>
            <person name="Rosenzweig C.N."/>
            <person name="Scholz M.B."/>
            <person name="Teshima H."/>
            <person name="Xu Y."/>
        </authorList>
    </citation>
    <scope>NUCLEOTIDE SEQUENCE</scope>
    <source>
        <strain evidence="11">Mb9</strain>
    </source>
</reference>
<evidence type="ECO:0000313" key="12">
    <source>
        <dbReference type="EMBL" id="MBF4474928.1"/>
    </source>
</evidence>
<keyword evidence="5" id="KW-0804">Transcription</keyword>
<dbReference type="GO" id="GO:0000976">
    <property type="term" value="F:transcription cis-regulatory region binding"/>
    <property type="evidence" value="ECO:0007669"/>
    <property type="project" value="TreeGrafter"/>
</dbReference>
<evidence type="ECO:0000256" key="2">
    <source>
        <dbReference type="ARBA" id="ARBA00023012"/>
    </source>
</evidence>
<dbReference type="CDD" id="cd17534">
    <property type="entry name" value="REC_DC-like"/>
    <property type="match status" value="1"/>
</dbReference>
<organism evidence="10">
    <name type="scientific">Methanobacterium formicicum</name>
    <dbReference type="NCBI Taxonomy" id="2162"/>
    <lineage>
        <taxon>Archaea</taxon>
        <taxon>Methanobacteriati</taxon>
        <taxon>Methanobacteriota</taxon>
        <taxon>Methanomada group</taxon>
        <taxon>Methanobacteria</taxon>
        <taxon>Methanobacteriales</taxon>
        <taxon>Methanobacteriaceae</taxon>
        <taxon>Methanobacterium</taxon>
    </lineage>
</organism>
<keyword evidence="2" id="KW-0902">Two-component regulatory system</keyword>
<dbReference type="NCBIfam" id="TIGR00229">
    <property type="entry name" value="sensory_box"/>
    <property type="match status" value="1"/>
</dbReference>
<dbReference type="GO" id="GO:0000156">
    <property type="term" value="F:phosphorelay response regulator activity"/>
    <property type="evidence" value="ECO:0007669"/>
    <property type="project" value="TreeGrafter"/>
</dbReference>
<dbReference type="InterPro" id="IPR000014">
    <property type="entry name" value="PAS"/>
</dbReference>
<dbReference type="Proteomes" id="UP000062768">
    <property type="component" value="Chromosome I"/>
</dbReference>
<proteinExistence type="predicted"/>
<evidence type="ECO:0000256" key="3">
    <source>
        <dbReference type="ARBA" id="ARBA00023015"/>
    </source>
</evidence>
<keyword evidence="13" id="KW-1185">Reference proteome</keyword>
<dbReference type="EMBL" id="JADIIL010000019">
    <property type="protein sequence ID" value="MBF4474928.1"/>
    <property type="molecule type" value="Genomic_DNA"/>
</dbReference>
<evidence type="ECO:0000313" key="9">
    <source>
        <dbReference type="EMBL" id="AIS30901.1"/>
    </source>
</evidence>
<dbReference type="Pfam" id="PF00989">
    <property type="entry name" value="PAS"/>
    <property type="match status" value="1"/>
</dbReference>
<dbReference type="InterPro" id="IPR013767">
    <property type="entry name" value="PAS_fold"/>
</dbReference>
<dbReference type="AlphaFoldDB" id="A0A090I6G6"/>
<evidence type="ECO:0000259" key="8">
    <source>
        <dbReference type="PROSITE" id="PS50112"/>
    </source>
</evidence>
<evidence type="ECO:0000313" key="11">
    <source>
        <dbReference type="EMBL" id="CEL23686.1"/>
    </source>
</evidence>